<dbReference type="InterPro" id="IPR051223">
    <property type="entry name" value="Polycystin"/>
</dbReference>
<feature type="transmembrane region" description="Helical" evidence="6">
    <location>
        <begin position="2988"/>
        <end position="3013"/>
    </location>
</feature>
<evidence type="ECO:0000313" key="9">
    <source>
        <dbReference type="EMBL" id="CCO20789.1"/>
    </source>
</evidence>
<keyword evidence="10" id="KW-1185">Reference proteome</keyword>
<dbReference type="Proteomes" id="UP000198341">
    <property type="component" value="Chromosome 19"/>
</dbReference>
<feature type="transmembrane region" description="Helical" evidence="6">
    <location>
        <begin position="3205"/>
        <end position="3224"/>
    </location>
</feature>
<feature type="transmembrane region" description="Helical" evidence="6">
    <location>
        <begin position="2941"/>
        <end position="2965"/>
    </location>
</feature>
<evidence type="ECO:0000256" key="1">
    <source>
        <dbReference type="ARBA" id="ARBA00004141"/>
    </source>
</evidence>
<dbReference type="PANTHER" id="PTHR10877:SF183">
    <property type="entry name" value="AT14535P-RELATED"/>
    <property type="match status" value="1"/>
</dbReference>
<feature type="transmembrane region" description="Helical" evidence="6">
    <location>
        <begin position="3141"/>
        <end position="3163"/>
    </location>
</feature>
<evidence type="ECO:0000256" key="2">
    <source>
        <dbReference type="ARBA" id="ARBA00022692"/>
    </source>
</evidence>
<feature type="region of interest" description="Disordered" evidence="5">
    <location>
        <begin position="475"/>
        <end position="510"/>
    </location>
</feature>
<feature type="compositionally biased region" description="Polar residues" evidence="5">
    <location>
        <begin position="531"/>
        <end position="547"/>
    </location>
</feature>
<evidence type="ECO:0000313" key="10">
    <source>
        <dbReference type="Proteomes" id="UP000198341"/>
    </source>
</evidence>
<feature type="region of interest" description="Disordered" evidence="5">
    <location>
        <begin position="839"/>
        <end position="864"/>
    </location>
</feature>
<dbReference type="RefSeq" id="XP_007508070.1">
    <property type="nucleotide sequence ID" value="XM_007508008.1"/>
</dbReference>
<dbReference type="GeneID" id="19010702"/>
<dbReference type="OrthoDB" id="540650at2759"/>
<evidence type="ECO:0000259" key="7">
    <source>
        <dbReference type="Pfam" id="PF08016"/>
    </source>
</evidence>
<feature type="region of interest" description="Disordered" evidence="5">
    <location>
        <begin position="527"/>
        <end position="604"/>
    </location>
</feature>
<proteinExistence type="predicted"/>
<sequence length="3553" mass="394543">MRLRLRVVGNPACGEALRAVLLGDLNSSMMTMMNNKIRKTHKISDGNLPDFYLEYAWKYSRTDDDGGQSSLPVEGATGPIYIVNRNHVGFKINAEVNIYFRDTETEEKIFVATVRGETDDDKIVQQDINRTDDMDKRIFRGKSHPRKVETGEDHELQRRDERETVPTAFSRGWERKSEPFPPPQNIDNTKVISANMQVRDDMRDRGEELLIHGPVKDGYDNDNDEVDANDRDEDVVYVDVLRKLKAYAHLQLRQMNHFTNILQFFLFFVLYCTMLYRQTMPFESYGVQSSIIGILHPKVGSTLDTGYVYDWLSQEVVNHIWTDSVCGDNVCQRPYEFPSYGRFGCKVDCGIATNLIRVLLHIQTKFDHSQAIGALELMSQAKWNLCLKDPGRSENDIPHLCWYDKDQEFDEVNTNKLVNFDVIEGNWYVHIKGDYLGLVQGKIYRVEESGELSLAPISPSWSTCTKKSLFKNVRSRLSTSKNDSDLPERRKSYSSRNQPGNETRRPNDYHYDYYDYYGAPPMNYDYPPDSTYGTPPTDYSQYGTPPTSYDYPPWNGYGTPPSGDYEYAQYGTPPTSFDYPPDSTYGTPPTDYPQYGTPPTNYDYPPWNGYGTPPSGDYEYAQYGTPPTSYDYPPDSTYGTPPTDYPQYGTPPTNYDYPPWNGYGTPPSGDFYYDYPPDSTYGTPPTDYPQYGTPPTNYNYPPIGTYVAPPTDFPQYGTPPINYDYPPWNGYGTPPSDDYEYPQYGTPPTNYDYPPWNGYGTPPSSDYENGAAPPYDYPHYGYPPWNSMEVELSIELLGYSVATFLDEEKAAFLAGLAFYVGVEVDRLTIVDVSDVVFSGTSNKDETPPTDYPQYGTPPTNYDYPPWNDYGTPPSGDYEYPQYGTPPTNYDYPPWNGYGTPPSGDYEYPQYGTPPMNYDYPPWNGYGTPPSGDYEYPQYGTPPMNYDYPPWNGYGTPPSGDYEYPQYGTPPMNYDYPPWNGYGTPPSGDYEYPQYGTPPTNYGYRRRLRAETNAVKVDFQLNIESIPEEDLATFEEKLVDEDLAPLIAALNAQTALTVTEVKVHLHGSGTPPSGDYENGAAPPYDYPHYGYPPWNGYGTPPSDDYENGAAPPYDYPHYGYPPWNGYGTPPSGDYENGAAPPYDYPHYGYPPWNSMEVELSIELLGYSVATFLDEEKAAFLAGLAFYVGVEVDRLTIVDVSDVVFSGTSNKDETPPTDFPQYGTPPMNYDYPPWNGYGTPPSGDYEYPQYGTPPMNYDYPPWNGYGTPPSGDYEYPQYGTPPMNYDYPPWNGYGTPPSGDYEYPQYGTPPMNYGYRRRLRAETNAVKVDFQLNIESIPEEDLATFQEKLVDEDLAPLIAALNAQTALTVTEVKVSTFVLRIPSPPPPPFPPPPSPTPPFPPPPPPPPPFPPPPPPLPSPPPSPPPNPPPLVPAGDNSVIYSMIFEISDVKLLEIDERGLSADGSTRRQVIRRSLIEVISEKFGISKDNIRVTEIRAASSTSLFCEVTAVTSLMFGSVTQTIINMFKYNDIALLNTLKGSMSDSGLTAVRVYQVKETVLASPPPAILSPPPRNMPPPFAPSPPPLPPLKVFEEYPPLPAPPPLPSPPPLIIPPPLPPPPSPSPPPDDIPPVITLIGSKHVNLEQLETYKDSGVTCSDGTDGTISVITVTGIESINTDLPSVEPYVITFECSDVLGNKATVQRTVQVNSPCPEFSRLCTELEPMVCAWVDPNTKVAYCIPPTDDADVVEEKFVAEEYVPPENMYKPVLTLLEGTYTSELGKVEQTNANGELETILIMRTYVEQFDVYVDPGVLAWDNEDGNLTTSVRSAGKGLVNTDVLVSRPFTIKYSVDDLDAFNPKSATEVRRQVFVLNPCRGTLHEDGVTEEIACSKDASGTVSCSRNGICGLDIVIEEAFIVKAPEPPNITLLGPKRIEINQYEVYKVCGDLKLAGESCDDGARAVGEFDGPISVANNPDQIFACGLTFATRGVSGCSIDTHVADTYDITFYAMDSSGLQSETVTRKLVVIPSCPPGEVACKNTPCSVDGVCLEDVELESFFDIEEDEVADLPVATLKTYEGYGEVIQIKQYSPYYKCDADQIPTAEVPCEPGILVTQPQDGYADPIDISEFALSCPPPDCLGFIPACPAHYFKNKGVIGCPINVNAKPGTTFDMEFIVLEQNVQFPRQVSVKRTIVISEPCGTGQNLCIVNGVRQCSELECDVLLKLSESVVQEDTAPPVIHVVGNVSYEVTYGETDDTIFLNACASDSDRSNCLMYAIDEEDGDVSSSILSSQNVDLSTGACGISDVTRGSCIPGTYSYTYTASDSNLNEASVEIIVEIVELGKMNTTITVGPYYSLDSANVAAGNYLKDGSNARAAIEAGLAQTLVSSGAGSFEASDVSVVYTAVTRSSKSTWSIYITCEIYISTGKVSSSSTAKKRRRILLEEESDASAIDGALSSIEASLTAAASSGTLGSSLEAASSAAGVESVLVSPEVMTTKVAVTKTVDLEASKLTAVKATVESISARLSALSTSVRRVQTNINNDIDFEGYLTFNEKAWDTSMEASLEEHAELTAYASEAFQLLNATVSAQTSNNDVLITLQERAVELKNALESTLETLNAMDSGEDGTGSETACENINSCACPKRDKGELLVFFNATNVFTYIPDDFPASPPPPPPPSPPPYPPDVPTGCAPEYVMAYGGCASAKDQKVKARRLLRDLKYSKTDSVNGVVDGDIMTTGNSGKFYFGYDVEYKVKNEVEKKVTYVPERKVLGKNTLIGGVLITQHRTKLMYGSQCSNRFPTLTATCRDFNQPSVDPFGVDPVFSRSSSLFGGVDLENNIGKYYNISELPLSGVPNGFSVRSSDLEQGRNGFSVFIDIMSSNKQANRIVSYMREGNFIDTSTKSIVVKFATFNPLLVRFTNTEVQFEYSKGGSVEVKPKSRVLIMGAYEGIAGSLLLAVEIVVLCWIIYTARAALADSLILRRSEDVAVMRTMQPKKVVSTTSIIIEVIILLLQLSAFVVWWIHQGVYAYRFSPSLRYDVYNSVGEPNSNFLLPFKDQTGNEISNGGVVNGTYRVPETPRYGWELPEDDSGYVSLLEMYQDLDIMTTLSVTYNTITGIVLILLFIRFLLLLKFQPRLAIITKVLERASVDVAHFLMIYFVLLAMAATLGNAMFGASIECVSSVPRAFELLFLLLIGATSFTEFDPEGQAGNAMDTFFLVFYCGLIPIIFQWILFEFFLAIMGDAFGEEKEILHDIEATGDTLGNDFTKLTEYKVMTLKKKWPKFEDVIDLLNEALEIQRSEGVTMKEEDPCDVSVGLDENLEEGDFETNLAIVTHVVEKQFTPEEQLLSTSSDMRRYEPTLIATSLIKNKPKVEDIHRDLNRNKEIIQRMKLNIFRQFQKLVHESRDEMKLYAHHQEILAKRSETNGTRWKGIKELAEDIEIALQDVTKETFDKHNIKSKVRELQAMRREAENAYEKKWKEAIEKVKRYRSAPQKSVYVATRALLRSKSKGLKIQQALKFQKLFSQHGSKSSNRRHREKQIEESKDIEAEMSALRALLNKNQR</sequence>
<dbReference type="KEGG" id="bpg:Bathy19g00110"/>
<feature type="domain" description="Polycystin cation channel PKD1/PKD2" evidence="7">
    <location>
        <begin position="3088"/>
        <end position="3236"/>
    </location>
</feature>
<accession>K8ES52</accession>
<keyword evidence="2 6" id="KW-0812">Transmembrane</keyword>
<dbReference type="STRING" id="41875.K8ES52"/>
<comment type="subcellular location">
    <subcellularLocation>
        <location evidence="1">Membrane</location>
        <topology evidence="1">Multi-pass membrane protein</topology>
    </subcellularLocation>
</comment>
<dbReference type="PANTHER" id="PTHR10877">
    <property type="entry name" value="POLYCYSTIN FAMILY MEMBER"/>
    <property type="match status" value="1"/>
</dbReference>
<feature type="region of interest" description="Disordered" evidence="5">
    <location>
        <begin position="1605"/>
        <end position="1624"/>
    </location>
</feature>
<dbReference type="GO" id="GO:0016020">
    <property type="term" value="C:membrane"/>
    <property type="evidence" value="ECO:0007669"/>
    <property type="project" value="UniProtKB-SubCell"/>
</dbReference>
<evidence type="ECO:0008006" key="11">
    <source>
        <dbReference type="Google" id="ProtNLM"/>
    </source>
</evidence>
<reference evidence="9 10" key="1">
    <citation type="submission" date="2011-10" db="EMBL/GenBank/DDBJ databases">
        <authorList>
            <person name="Genoscope - CEA"/>
        </authorList>
    </citation>
    <scope>NUCLEOTIDE SEQUENCE [LARGE SCALE GENOMIC DNA]</scope>
    <source>
        <strain evidence="9 10">RCC 1105</strain>
    </source>
</reference>
<organism evidence="9 10">
    <name type="scientific">Bathycoccus prasinos</name>
    <dbReference type="NCBI Taxonomy" id="41875"/>
    <lineage>
        <taxon>Eukaryota</taxon>
        <taxon>Viridiplantae</taxon>
        <taxon>Chlorophyta</taxon>
        <taxon>Mamiellophyceae</taxon>
        <taxon>Mamiellales</taxon>
        <taxon>Bathycoccaceae</taxon>
        <taxon>Bathycoccus</taxon>
    </lineage>
</organism>
<evidence type="ECO:0000259" key="8">
    <source>
        <dbReference type="Pfam" id="PF16403"/>
    </source>
</evidence>
<keyword evidence="4 6" id="KW-0472">Membrane</keyword>
<dbReference type="Pfam" id="PF16403">
    <property type="entry name" value="Bact_surface_Ig-like"/>
    <property type="match status" value="1"/>
</dbReference>
<dbReference type="Pfam" id="PF08016">
    <property type="entry name" value="PKD_channel"/>
    <property type="match status" value="1"/>
</dbReference>
<feature type="compositionally biased region" description="Pro residues" evidence="5">
    <location>
        <begin position="2661"/>
        <end position="2676"/>
    </location>
</feature>
<evidence type="ECO:0000256" key="6">
    <source>
        <dbReference type="SAM" id="Phobius"/>
    </source>
</evidence>
<dbReference type="EMBL" id="FO082260">
    <property type="protein sequence ID" value="CCO20789.1"/>
    <property type="molecule type" value="Genomic_DNA"/>
</dbReference>
<evidence type="ECO:0000256" key="3">
    <source>
        <dbReference type="ARBA" id="ARBA00022989"/>
    </source>
</evidence>
<dbReference type="Gene3D" id="2.60.40.10">
    <property type="entry name" value="Immunoglobulins"/>
    <property type="match status" value="2"/>
</dbReference>
<evidence type="ECO:0000256" key="4">
    <source>
        <dbReference type="ARBA" id="ARBA00023136"/>
    </source>
</evidence>
<gene>
    <name evidence="9" type="ordered locus">Bathy19g00110</name>
</gene>
<keyword evidence="3 6" id="KW-1133">Transmembrane helix</keyword>
<name>K8ES52_9CHLO</name>
<dbReference type="InterPro" id="IPR013122">
    <property type="entry name" value="PKD1_2_channel"/>
</dbReference>
<dbReference type="InterPro" id="IPR013783">
    <property type="entry name" value="Ig-like_fold"/>
</dbReference>
<feature type="region of interest" description="Disordered" evidence="5">
    <location>
        <begin position="2657"/>
        <end position="2676"/>
    </location>
</feature>
<feature type="transmembrane region" description="Helical" evidence="6">
    <location>
        <begin position="3100"/>
        <end position="3121"/>
    </location>
</feature>
<evidence type="ECO:0000256" key="5">
    <source>
        <dbReference type="SAM" id="MobiDB-lite"/>
    </source>
</evidence>
<feature type="compositionally biased region" description="Basic and acidic residues" evidence="5">
    <location>
        <begin position="482"/>
        <end position="491"/>
    </location>
</feature>
<protein>
    <recommendedName>
        <fullName evidence="11">HYR domain-containing protein</fullName>
    </recommendedName>
</protein>
<dbReference type="eggNOG" id="KOG4307">
    <property type="taxonomic scope" value="Eukaryota"/>
</dbReference>
<feature type="transmembrane region" description="Helical" evidence="6">
    <location>
        <begin position="3175"/>
        <end position="3193"/>
    </location>
</feature>
<dbReference type="PRINTS" id="PR01217">
    <property type="entry name" value="PRICHEXTENSN"/>
</dbReference>
<dbReference type="InterPro" id="IPR032179">
    <property type="entry name" value="Cry22Aa_Ig-like"/>
</dbReference>
<feature type="domain" description="Pesticidal crystal protein Cry22Aa Ig-like" evidence="8">
    <location>
        <begin position="1629"/>
        <end position="1703"/>
    </location>
</feature>
<feature type="region of interest" description="Disordered" evidence="5">
    <location>
        <begin position="3515"/>
        <end position="3537"/>
    </location>
</feature>